<feature type="transmembrane region" description="Helical" evidence="4">
    <location>
        <begin position="736"/>
        <end position="754"/>
    </location>
</feature>
<reference evidence="6 7" key="1">
    <citation type="submission" date="2020-04" db="EMBL/GenBank/DDBJ databases">
        <authorList>
            <person name="Klaysubun C."/>
            <person name="Duangmal K."/>
            <person name="Lipun K."/>
        </authorList>
    </citation>
    <scope>NUCLEOTIDE SEQUENCE [LARGE SCALE GENOMIC DNA]</scope>
    <source>
        <strain evidence="6 7">JCM 11839</strain>
    </source>
</reference>
<dbReference type="PROSITE" id="PS00012">
    <property type="entry name" value="PHOSPHOPANTETHEINE"/>
    <property type="match status" value="1"/>
</dbReference>
<feature type="transmembrane region" description="Helical" evidence="4">
    <location>
        <begin position="1152"/>
        <end position="1179"/>
    </location>
</feature>
<gene>
    <name evidence="6" type="ORF">HF577_05310</name>
</gene>
<dbReference type="InterPro" id="IPR036736">
    <property type="entry name" value="ACP-like_sf"/>
</dbReference>
<dbReference type="InterPro" id="IPR000873">
    <property type="entry name" value="AMP-dep_synth/lig_dom"/>
</dbReference>
<keyword evidence="4" id="KW-0472">Membrane</keyword>
<dbReference type="Gene3D" id="1.10.1200.10">
    <property type="entry name" value="ACP-like"/>
    <property type="match status" value="1"/>
</dbReference>
<dbReference type="SUPFAM" id="SSF47336">
    <property type="entry name" value="ACP-like"/>
    <property type="match status" value="1"/>
</dbReference>
<dbReference type="RefSeq" id="WP_169394600.1">
    <property type="nucleotide sequence ID" value="NZ_BAAAJH010000017.1"/>
</dbReference>
<comment type="caution">
    <text evidence="6">The sequence shown here is derived from an EMBL/GenBank/DDBJ whole genome shotgun (WGS) entry which is preliminary data.</text>
</comment>
<dbReference type="InterPro" id="IPR011004">
    <property type="entry name" value="Trimer_LpxA-like_sf"/>
</dbReference>
<dbReference type="PANTHER" id="PTHR45527:SF1">
    <property type="entry name" value="FATTY ACID SYNTHASE"/>
    <property type="match status" value="1"/>
</dbReference>
<evidence type="ECO:0000259" key="5">
    <source>
        <dbReference type="PROSITE" id="PS50075"/>
    </source>
</evidence>
<dbReference type="InterPro" id="IPR010071">
    <property type="entry name" value="AA_adenyl_dom"/>
</dbReference>
<dbReference type="PROSITE" id="PS50075">
    <property type="entry name" value="CARRIER"/>
    <property type="match status" value="1"/>
</dbReference>
<dbReference type="Gene3D" id="2.160.10.10">
    <property type="entry name" value="Hexapeptide repeat proteins"/>
    <property type="match status" value="2"/>
</dbReference>
<name>A0ABX1R9R0_9PSEU</name>
<dbReference type="Pfam" id="PF13193">
    <property type="entry name" value="AMP-binding_C"/>
    <property type="match status" value="1"/>
</dbReference>
<evidence type="ECO:0000256" key="4">
    <source>
        <dbReference type="SAM" id="Phobius"/>
    </source>
</evidence>
<dbReference type="InterPro" id="IPR045851">
    <property type="entry name" value="AMP-bd_C_sf"/>
</dbReference>
<keyword evidence="1" id="KW-0596">Phosphopantetheine</keyword>
<keyword evidence="7" id="KW-1185">Reference proteome</keyword>
<feature type="domain" description="Carrier" evidence="5">
    <location>
        <begin position="551"/>
        <end position="628"/>
    </location>
</feature>
<dbReference type="EMBL" id="JAAXKY010000010">
    <property type="protein sequence ID" value="NMH76521.1"/>
    <property type="molecule type" value="Genomic_DNA"/>
</dbReference>
<feature type="transmembrane region" description="Helical" evidence="4">
    <location>
        <begin position="939"/>
        <end position="958"/>
    </location>
</feature>
<dbReference type="InterPro" id="IPR009081">
    <property type="entry name" value="PP-bd_ACP"/>
</dbReference>
<evidence type="ECO:0000313" key="6">
    <source>
        <dbReference type="EMBL" id="NMH76521.1"/>
    </source>
</evidence>
<protein>
    <submittedName>
        <fullName evidence="6">Amino acid adenylation domain-containing protein</fullName>
    </submittedName>
</protein>
<sequence length="1445" mass="157688">MSTGFDQGTRPAGAFGRLADLVLSSDDTDQSVRWKPGERLHHLFEERCDQLLADGDPGHLAVGRRDLEVTYAELNARANRMARFLLGRGVGPGARVGLVFDEPLQSYVAMLAVLKINAAYVPLDAAFPPDRIAYIVGDARVSVVLTLSHLRAQVGEAVAAVVCVDEVQDEVEAQDGSRLSAAEQGTPAEDLCYIIYTSGTTGRPKGVAIEHASICNFVRVASETYGVLPDDRMYQGMTIAFDFSVEEIWIALVVGATLVPKRGGSLLGEDLSDFLREEGVTAMCCVPTLLATMDDDLPDLRFLLVSGEACPQDLVARWHRPGRRFLNVYGPTEATVTATWTTLDPDQPVTIGVPLPTYSIVILDENDQHPLLPGELGEIGIAGIGLSAGYVNRDDLTAKAFIPDVLGIPNNTSGLIYRSGDLGRITENGMVETLGRIDTQVKVRGYRIELTEIESLLLQLPGVAQAVVDTYEPAPGVVELVAYYTRRRQGPPVDVDLLHDELRRRLPKYMVPAYFEQLERIPMLPSDKADRKNLPAPQGPRYQAAQGEVVEAEGEVEELVAAAVAGMLSLDRVSVESDFFDDLGMNSLIIAQLSAKLRVHEELPSVGMKDMYLNPTVRKLAATLQDRAPRRTEVEPRTVRRASTAQYLFTGFAQAAIYVGFAYVVALVGVTGYQWVSEATGLADVYLRSVAVGGGAFLVLSLLPVVAKWVLIGRWKPRVIPIWGFAYLRFWTVRQLLRVSPALAFVGSPLYLVYLRMLGVKVGRGAVVLSTSLPVCGDLISIGAGAVVRKDSFFSGYRAESGWIRTGRVDIGAGALIGEATVLDIGTSVGEGAQLGHTSSLHTGQHVPAGTSYHGSPAQETTADYRRVEPLGSTRARRFAYGTSQLLGMLLVWGPLATGVLLVALPSIFPTVNSASAIQGIVDGTDRSVFVEPRFYLDYFLVSGALLFGVMLLGLLVATTLPRLLNRLVPADTTLKLYGLRYTAHRALRRMTNIGFFTNLLGDSSFIIRYLQMIGYDLSTVQQTGSNFGLMVKHESPFLSHVGTGTLVSDGLSMANADYSSSSFKVSRVSLGDNSFVGNAVTYPAGGRTGDNVLLATKAMIPMDGPVREGVGLLGSPSFEIPRSVQRDIELERFRTDEEFPARLARKNRSNAVTIVLFLLMRWVQWFGVVVIGLLSSYFYSDIGVSSYALGIIAALLFTTLYSILEERISFGFRRLRPQFCSIYEPYFWRHERLWKLSGTGYLQIYNGTPFKSIVWRLLGVRVGKKLFDDGAAMPEKTMVTIGDYCTLGAQSTIQCHSLEDGGFKSDYVVIGSGSTIGANSYVHYGVVMGERVVVEADAFLMKGEQPGADTRWQGNPAREISEAGDPAVPPTRRQIRELARRGAREARQAARQAAWQTRHGRHAKRRGAHPANSCSTPRSSSGSGGSHQETYDPTRGHRWRRRSS</sequence>
<dbReference type="Pfam" id="PF14602">
    <property type="entry name" value="Hexapep_2"/>
    <property type="match status" value="1"/>
</dbReference>
<dbReference type="Gene3D" id="3.40.50.12780">
    <property type="entry name" value="N-terminal domain of ligase-like"/>
    <property type="match status" value="1"/>
</dbReference>
<feature type="region of interest" description="Disordered" evidence="3">
    <location>
        <begin position="1346"/>
        <end position="1445"/>
    </location>
</feature>
<keyword evidence="2" id="KW-0597">Phosphoprotein</keyword>
<evidence type="ECO:0000256" key="1">
    <source>
        <dbReference type="ARBA" id="ARBA00022450"/>
    </source>
</evidence>
<dbReference type="Pfam" id="PF00501">
    <property type="entry name" value="AMP-binding"/>
    <property type="match status" value="1"/>
</dbReference>
<keyword evidence="4" id="KW-0812">Transmembrane</keyword>
<dbReference type="SUPFAM" id="SSF51161">
    <property type="entry name" value="Trimeric LpxA-like enzymes"/>
    <property type="match status" value="2"/>
</dbReference>
<feature type="transmembrane region" description="Helical" evidence="4">
    <location>
        <begin position="690"/>
        <end position="711"/>
    </location>
</feature>
<dbReference type="SUPFAM" id="SSF56801">
    <property type="entry name" value="Acetyl-CoA synthetase-like"/>
    <property type="match status" value="1"/>
</dbReference>
<dbReference type="NCBIfam" id="TIGR01733">
    <property type="entry name" value="AA-adenyl-dom"/>
    <property type="match status" value="1"/>
</dbReference>
<dbReference type="InterPro" id="IPR042099">
    <property type="entry name" value="ANL_N_sf"/>
</dbReference>
<evidence type="ECO:0000313" key="7">
    <source>
        <dbReference type="Proteomes" id="UP001296706"/>
    </source>
</evidence>
<feature type="transmembrane region" description="Helical" evidence="4">
    <location>
        <begin position="1185"/>
        <end position="1205"/>
    </location>
</feature>
<dbReference type="PROSITE" id="PS00455">
    <property type="entry name" value="AMP_BINDING"/>
    <property type="match status" value="1"/>
</dbReference>
<dbReference type="InterPro" id="IPR001451">
    <property type="entry name" value="Hexapep"/>
</dbReference>
<dbReference type="Gene3D" id="3.30.300.30">
    <property type="match status" value="1"/>
</dbReference>
<evidence type="ECO:0000256" key="3">
    <source>
        <dbReference type="SAM" id="MobiDB-lite"/>
    </source>
</evidence>
<dbReference type="InterPro" id="IPR025110">
    <property type="entry name" value="AMP-bd_C"/>
</dbReference>
<dbReference type="CDD" id="cd05930">
    <property type="entry name" value="A_NRPS"/>
    <property type="match status" value="1"/>
</dbReference>
<dbReference type="InterPro" id="IPR012728">
    <property type="entry name" value="Pls/PosA_C"/>
</dbReference>
<feature type="transmembrane region" description="Helical" evidence="4">
    <location>
        <begin position="647"/>
        <end position="670"/>
    </location>
</feature>
<proteinExistence type="predicted"/>
<dbReference type="InterPro" id="IPR006162">
    <property type="entry name" value="Ppantetheine_attach_site"/>
</dbReference>
<feature type="compositionally biased region" description="Basic and acidic residues" evidence="3">
    <location>
        <begin position="1375"/>
        <end position="1389"/>
    </location>
</feature>
<dbReference type="NCBIfam" id="TIGR02353">
    <property type="entry name" value="NRPS_term_dom"/>
    <property type="match status" value="1"/>
</dbReference>
<organism evidence="6 7">
    <name type="scientific">Pseudonocardia xinjiangensis</name>
    <dbReference type="NCBI Taxonomy" id="75289"/>
    <lineage>
        <taxon>Bacteria</taxon>
        <taxon>Bacillati</taxon>
        <taxon>Actinomycetota</taxon>
        <taxon>Actinomycetes</taxon>
        <taxon>Pseudonocardiales</taxon>
        <taxon>Pseudonocardiaceae</taxon>
        <taxon>Pseudonocardia</taxon>
    </lineage>
</organism>
<dbReference type="Pfam" id="PF00550">
    <property type="entry name" value="PP-binding"/>
    <property type="match status" value="1"/>
</dbReference>
<accession>A0ABX1R9R0</accession>
<dbReference type="PANTHER" id="PTHR45527">
    <property type="entry name" value="NONRIBOSOMAL PEPTIDE SYNTHETASE"/>
    <property type="match status" value="1"/>
</dbReference>
<feature type="transmembrane region" description="Helical" evidence="4">
    <location>
        <begin position="886"/>
        <end position="909"/>
    </location>
</feature>
<dbReference type="Proteomes" id="UP001296706">
    <property type="component" value="Unassembled WGS sequence"/>
</dbReference>
<feature type="compositionally biased region" description="Basic residues" evidence="3">
    <location>
        <begin position="1399"/>
        <end position="1409"/>
    </location>
</feature>
<dbReference type="InterPro" id="IPR020845">
    <property type="entry name" value="AMP-binding_CS"/>
</dbReference>
<keyword evidence="4" id="KW-1133">Transmembrane helix</keyword>
<evidence type="ECO:0000256" key="2">
    <source>
        <dbReference type="ARBA" id="ARBA00022553"/>
    </source>
</evidence>